<sequence>MRLFLNLHTICVFGDLKLHLENNPALEKLLPPIRGNVGSVFTKKDLTKIRDMLLVKKVPAVARLGDLAPCKVTVSALHTGLVPEKIFFQALGITTKISRGTTEILTSKSTLLNMLNISFSFAVIIHRCLTMAASTTLKCLTSQRKLHSHFLENRLLTVTSVSHSTINRCKQILALSLETDYTFPLAAAPVATTTPAAPAAAAAPAKARARMSQKSWTKIRDLVFFTNHQKATNSADFICETRK</sequence>
<dbReference type="GO" id="GO:0022625">
    <property type="term" value="C:cytosolic large ribosomal subunit"/>
    <property type="evidence" value="ECO:0007669"/>
    <property type="project" value="TreeGrafter"/>
</dbReference>
<evidence type="ECO:0000313" key="8">
    <source>
        <dbReference type="EMBL" id="CAD7692889.1"/>
    </source>
</evidence>
<evidence type="ECO:0000256" key="4">
    <source>
        <dbReference type="ARBA" id="ARBA00023274"/>
    </source>
</evidence>
<evidence type="ECO:0000256" key="2">
    <source>
        <dbReference type="ARBA" id="ARBA00008889"/>
    </source>
</evidence>
<dbReference type="InterPro" id="IPR050323">
    <property type="entry name" value="Ribosomal_protein_uL10"/>
</dbReference>
<name>A0A811ZUL4_NYCPR</name>
<keyword evidence="3" id="KW-0689">Ribosomal protein</keyword>
<dbReference type="AlphaFoldDB" id="A0A811ZUL4"/>
<reference evidence="8" key="1">
    <citation type="submission" date="2020-12" db="EMBL/GenBank/DDBJ databases">
        <authorList>
            <consortium name="Molecular Ecology Group"/>
        </authorList>
    </citation>
    <scope>NUCLEOTIDE SEQUENCE</scope>
    <source>
        <strain evidence="8">TBG_1078</strain>
    </source>
</reference>
<comment type="similarity">
    <text evidence="2">Belongs to the universal ribosomal protein uL10 family.</text>
</comment>
<accession>A0A811ZUL4</accession>
<keyword evidence="4" id="KW-0687">Ribonucleoprotein</keyword>
<dbReference type="InterPro" id="IPR040637">
    <property type="entry name" value="Ribosomal_uL10-like_insert"/>
</dbReference>
<dbReference type="PANTHER" id="PTHR45699">
    <property type="entry name" value="60S ACIDIC RIBOSOMAL PROTEIN P0"/>
    <property type="match status" value="1"/>
</dbReference>
<comment type="caution">
    <text evidence="8">The sequence shown here is derived from an EMBL/GenBank/DDBJ whole genome shotgun (WGS) entry which is preliminary data.</text>
</comment>
<dbReference type="Proteomes" id="UP000645828">
    <property type="component" value="Unassembled WGS sequence"/>
</dbReference>
<dbReference type="PANTHER" id="PTHR45699:SF3">
    <property type="entry name" value="LARGE RIBOSOMAL SUBUNIT PROTEIN UL10"/>
    <property type="match status" value="1"/>
</dbReference>
<evidence type="ECO:0000259" key="7">
    <source>
        <dbReference type="Pfam" id="PF17777"/>
    </source>
</evidence>
<evidence type="ECO:0000256" key="3">
    <source>
        <dbReference type="ARBA" id="ARBA00022980"/>
    </source>
</evidence>
<evidence type="ECO:0000256" key="1">
    <source>
        <dbReference type="ARBA" id="ARBA00002200"/>
    </source>
</evidence>
<dbReference type="Pfam" id="PF17777">
    <property type="entry name" value="RL10P_insert"/>
    <property type="match status" value="1"/>
</dbReference>
<dbReference type="GO" id="GO:0000027">
    <property type="term" value="P:ribosomal large subunit assembly"/>
    <property type="evidence" value="ECO:0007669"/>
    <property type="project" value="TreeGrafter"/>
</dbReference>
<dbReference type="GO" id="GO:0003735">
    <property type="term" value="F:structural constituent of ribosome"/>
    <property type="evidence" value="ECO:0007669"/>
    <property type="project" value="TreeGrafter"/>
</dbReference>
<protein>
    <recommendedName>
        <fullName evidence="5">Large ribosomal subunit protein uL10</fullName>
    </recommendedName>
    <alternativeName>
        <fullName evidence="6">60S acidic ribosomal protein P0</fullName>
    </alternativeName>
</protein>
<evidence type="ECO:0000256" key="6">
    <source>
        <dbReference type="ARBA" id="ARBA00035444"/>
    </source>
</evidence>
<evidence type="ECO:0000256" key="5">
    <source>
        <dbReference type="ARBA" id="ARBA00035202"/>
    </source>
</evidence>
<evidence type="ECO:0000313" key="9">
    <source>
        <dbReference type="Proteomes" id="UP000645828"/>
    </source>
</evidence>
<dbReference type="GO" id="GO:0002181">
    <property type="term" value="P:cytoplasmic translation"/>
    <property type="evidence" value="ECO:0007669"/>
    <property type="project" value="TreeGrafter"/>
</dbReference>
<dbReference type="EMBL" id="CAJHUB010000776">
    <property type="protein sequence ID" value="CAD7692889.1"/>
    <property type="molecule type" value="Genomic_DNA"/>
</dbReference>
<keyword evidence="9" id="KW-1185">Reference proteome</keyword>
<proteinExistence type="inferred from homology"/>
<dbReference type="GO" id="GO:0070180">
    <property type="term" value="F:large ribosomal subunit rRNA binding"/>
    <property type="evidence" value="ECO:0007669"/>
    <property type="project" value="TreeGrafter"/>
</dbReference>
<gene>
    <name evidence="8" type="ORF">NYPRO_LOCUS25681</name>
</gene>
<dbReference type="InterPro" id="IPR043141">
    <property type="entry name" value="Ribosomal_uL10-like_sf"/>
</dbReference>
<comment type="function">
    <text evidence="1">Ribosomal protein P0 is the functional equivalent of E.coli protein L10.</text>
</comment>
<feature type="domain" description="Large ribosomal subunit protein uL10-like insertion" evidence="7">
    <location>
        <begin position="62"/>
        <end position="106"/>
    </location>
</feature>
<organism evidence="8 9">
    <name type="scientific">Nyctereutes procyonoides</name>
    <name type="common">Raccoon dog</name>
    <name type="synonym">Canis procyonoides</name>
    <dbReference type="NCBI Taxonomy" id="34880"/>
    <lineage>
        <taxon>Eukaryota</taxon>
        <taxon>Metazoa</taxon>
        <taxon>Chordata</taxon>
        <taxon>Craniata</taxon>
        <taxon>Vertebrata</taxon>
        <taxon>Euteleostomi</taxon>
        <taxon>Mammalia</taxon>
        <taxon>Eutheria</taxon>
        <taxon>Laurasiatheria</taxon>
        <taxon>Carnivora</taxon>
        <taxon>Caniformia</taxon>
        <taxon>Canidae</taxon>
        <taxon>Nyctereutes</taxon>
    </lineage>
</organism>
<dbReference type="Gene3D" id="3.30.70.1730">
    <property type="match status" value="1"/>
</dbReference>